<comment type="caution">
    <text evidence="1">The sequence shown here is derived from an EMBL/GenBank/DDBJ whole genome shotgun (WGS) entry which is preliminary data.</text>
</comment>
<sequence length="216" mass="25562">MNSFSNRQKFLLILCFTCLIAIGSYIFKDKINQSHYKNEHYLATNIRKKETDSFSYRLVNVTSPLSRSELITYGQQLYQQEHSPVLLQLQHTNFFDPTIALPNSIYYTIDPLGSHLFIGYIYQQTTKQHSPSIDFSLQSSRQVYYLEKSQMLYTIVLDRPYTVEEWFPFLASYVQEVRQAYHDKTIQSLVYIKINQQAYLYLSDQPTQLFTVERII</sequence>
<reference evidence="1 2" key="1">
    <citation type="submission" date="2013-03" db="EMBL/GenBank/DDBJ databases">
        <title>The Genome Sequence of Enterococcus sulfureus ATCC_49903 (PacBio/Illumina hybrid assembly).</title>
        <authorList>
            <consortium name="The Broad Institute Genomics Platform"/>
            <consortium name="The Broad Institute Genome Sequencing Center for Infectious Disease"/>
            <person name="Earl A."/>
            <person name="Russ C."/>
            <person name="Gilmore M."/>
            <person name="Surin D."/>
            <person name="Walker B."/>
            <person name="Young S."/>
            <person name="Zeng Q."/>
            <person name="Gargeya S."/>
            <person name="Fitzgerald M."/>
            <person name="Haas B."/>
            <person name="Abouelleil A."/>
            <person name="Allen A.W."/>
            <person name="Alvarado L."/>
            <person name="Arachchi H.M."/>
            <person name="Berlin A.M."/>
            <person name="Chapman S.B."/>
            <person name="Gainer-Dewar J."/>
            <person name="Goldberg J."/>
            <person name="Griggs A."/>
            <person name="Gujja S."/>
            <person name="Hansen M."/>
            <person name="Howarth C."/>
            <person name="Imamovic A."/>
            <person name="Ireland A."/>
            <person name="Larimer J."/>
            <person name="McCowan C."/>
            <person name="Murphy C."/>
            <person name="Pearson M."/>
            <person name="Poon T.W."/>
            <person name="Priest M."/>
            <person name="Roberts A."/>
            <person name="Saif S."/>
            <person name="Shea T."/>
            <person name="Sisk P."/>
            <person name="Sykes S."/>
            <person name="Wortman J."/>
            <person name="Nusbaum C."/>
            <person name="Birren B."/>
        </authorList>
    </citation>
    <scope>NUCLEOTIDE SEQUENCE [LARGE SCALE GENOMIC DNA]</scope>
    <source>
        <strain evidence="1 2">ATCC 49903</strain>
    </source>
</reference>
<keyword evidence="2" id="KW-1185">Reference proteome</keyword>
<proteinExistence type="predicted"/>
<organism evidence="1 2">
    <name type="scientific">Enterococcus sulfureus ATCC 49903</name>
    <dbReference type="NCBI Taxonomy" id="1140003"/>
    <lineage>
        <taxon>Bacteria</taxon>
        <taxon>Bacillati</taxon>
        <taxon>Bacillota</taxon>
        <taxon>Bacilli</taxon>
        <taxon>Lactobacillales</taxon>
        <taxon>Enterococcaceae</taxon>
        <taxon>Enterococcus</taxon>
    </lineage>
</organism>
<name>S0KZQ4_9ENTE</name>
<evidence type="ECO:0000313" key="2">
    <source>
        <dbReference type="Proteomes" id="UP000015961"/>
    </source>
</evidence>
<accession>S0KZQ4</accession>
<dbReference type="Proteomes" id="UP000015961">
    <property type="component" value="Unassembled WGS sequence"/>
</dbReference>
<dbReference type="EMBL" id="ASWO01000003">
    <property type="protein sequence ID" value="EOT86153.1"/>
    <property type="molecule type" value="Genomic_DNA"/>
</dbReference>
<dbReference type="AlphaFoldDB" id="S0KZQ4"/>
<protein>
    <submittedName>
        <fullName evidence="1">Uncharacterized protein</fullName>
    </submittedName>
</protein>
<dbReference type="STRING" id="1140003.OMY_01684"/>
<gene>
    <name evidence="1" type="ORF">I573_00906</name>
</gene>
<dbReference type="RefSeq" id="WP_016186121.1">
    <property type="nucleotide sequence ID" value="NZ_ASWO01000003.1"/>
</dbReference>
<evidence type="ECO:0000313" key="1">
    <source>
        <dbReference type="EMBL" id="EOT86153.1"/>
    </source>
</evidence>
<dbReference type="PATRIC" id="fig|1140003.3.peg.1622"/>